<dbReference type="GO" id="GO:0005975">
    <property type="term" value="P:carbohydrate metabolic process"/>
    <property type="evidence" value="ECO:0007669"/>
    <property type="project" value="InterPro"/>
</dbReference>
<dbReference type="AlphaFoldDB" id="A0A328U0A6"/>
<dbReference type="Gene3D" id="2.60.120.260">
    <property type="entry name" value="Galactose-binding domain-like"/>
    <property type="match status" value="2"/>
</dbReference>
<feature type="domain" description="Glycoside hydrolase 35 catalytic" evidence="6">
    <location>
        <begin position="9"/>
        <end position="324"/>
    </location>
</feature>
<dbReference type="PRINTS" id="PR00742">
    <property type="entry name" value="GLHYDRLASE35"/>
</dbReference>
<evidence type="ECO:0000256" key="5">
    <source>
        <dbReference type="RuleBase" id="RU003679"/>
    </source>
</evidence>
<dbReference type="InterPro" id="IPR001944">
    <property type="entry name" value="Glycoside_Hdrlase_35"/>
</dbReference>
<keyword evidence="2 4" id="KW-0378">Hydrolase</keyword>
<dbReference type="InterPro" id="IPR019801">
    <property type="entry name" value="Glyco_hydro_35_CS"/>
</dbReference>
<reference evidence="8 9" key="1">
    <citation type="submission" date="2018-06" db="EMBL/GenBank/DDBJ databases">
        <title>Paenibacillus montanisoli sp. nov., isolated from mountain area soil.</title>
        <authorList>
            <person name="Wu M."/>
        </authorList>
    </citation>
    <scope>NUCLEOTIDE SEQUENCE [LARGE SCALE GENOMIC DNA]</scope>
    <source>
        <strain evidence="8 9">RA17</strain>
    </source>
</reference>
<evidence type="ECO:0000256" key="4">
    <source>
        <dbReference type="RuleBase" id="RU000675"/>
    </source>
</evidence>
<dbReference type="Pfam" id="PF01301">
    <property type="entry name" value="Glyco_hydro_35"/>
    <property type="match status" value="1"/>
</dbReference>
<dbReference type="PANTHER" id="PTHR23421">
    <property type="entry name" value="BETA-GALACTOSIDASE RELATED"/>
    <property type="match status" value="1"/>
</dbReference>
<name>A0A328U0A6_9BACL</name>
<dbReference type="RefSeq" id="WP_112882294.1">
    <property type="nucleotide sequence ID" value="NZ_QLUW01000002.1"/>
</dbReference>
<dbReference type="SUPFAM" id="SSF49785">
    <property type="entry name" value="Galactose-binding domain-like"/>
    <property type="match status" value="1"/>
</dbReference>
<dbReference type="InterPro" id="IPR017853">
    <property type="entry name" value="GH"/>
</dbReference>
<comment type="caution">
    <text evidence="8">The sequence shown here is derived from an EMBL/GenBank/DDBJ whole genome shotgun (WGS) entry which is preliminary data.</text>
</comment>
<dbReference type="PROSITE" id="PS01182">
    <property type="entry name" value="GLYCOSYL_HYDROL_F35"/>
    <property type="match status" value="1"/>
</dbReference>
<evidence type="ECO:0000259" key="7">
    <source>
        <dbReference type="Pfam" id="PF21467"/>
    </source>
</evidence>
<keyword evidence="9" id="KW-1185">Reference proteome</keyword>
<accession>A0A328U0A6</accession>
<feature type="domain" description="Beta-galactosidase galactose-binding" evidence="7">
    <location>
        <begin position="865"/>
        <end position="922"/>
    </location>
</feature>
<evidence type="ECO:0000313" key="8">
    <source>
        <dbReference type="EMBL" id="RAP76070.1"/>
    </source>
</evidence>
<dbReference type="Gene3D" id="3.20.20.80">
    <property type="entry name" value="Glycosidases"/>
    <property type="match status" value="1"/>
</dbReference>
<evidence type="ECO:0000256" key="3">
    <source>
        <dbReference type="ARBA" id="ARBA00023295"/>
    </source>
</evidence>
<sequence length="963" mass="107409">MNMGYDGKSFIRDGERIWIVGGEIHYFRYPRGEWRDVLLRAKRAGLNTICTYVPWNFHEVTEGVYELEGDKDLAGYIDLIGELGMYAMLRPGPYICSEWDGGGIPAWLCAKPVLRFREDDPVYMAAVEHWFDRLIPVISERQVTKGGPVITIQNENEYPGGWDESMRRYLRNINAIYERHGIDIPVLGCNVHGATPTTVKINDSTDEADQFLNGSMILTYNHHVEVEPVYDLKRKQPNAPLITTEFWCGAPIYWGNKVSDWPNRLELARAVYEYTSAGTQVCYYMFEGGTNFGFWGGNNIATSYASGYPVGEAGKLTDKYYAVRPANLFIGQFSRYLAGSEELEDRGGMQCGEGVRLVVRDSGAGGAFAFVSAADARKEAAVTLRDGKQLTVRFGEVSAAVLPVELELMGSGAGSGSGSAVTVDYSNLCLLAFSEAKKTLILFGPAGTEGVISINGQEQQLLVQRRKVQRATAAGIGIIVVDEEMARRCWIVGDAIAFGPDYAGELLTDGSLDIRVSDRTPEVFYLDAAGQPVSFAFKPVIPQAELPELRDWRIAPCAEVQPSGGDGWAPLEQPCSHEALGVVQGYLWYSAELESVEERVETMFLSHAPTRVTVFVNGQLCGTHAERRSVRMRDEYGHPADWAFEELTVRLKKGRNRFVFLSDDLGHNYDVPIAVGIQGPVMVGSRRLQIEQMREADPLPMSEQAFNFLYNRHYREKLPLPAVEFELPIKPGDQAFILMHGVKAWVTVNGEEVLPMSYPDSPWTMFSQIKRWITWQLPASYAGTAPTVRIHYAEGTPESVKENMSVYAAPQSGQLTNWQWKRWEGSGDFTASQLVGSQQKEEEGLLVLLPAGSRLARKGRLLRPAYLSARFPLPAGERPVYLQIGELQKGQIFLNGHNVGRMWAYGGTQDQYYLPRSWMKAHNELVIFEELGLNPQNTSLVFGESGQWCSVKLQFDLEGAQKG</sequence>
<dbReference type="OrthoDB" id="9813184at2"/>
<dbReference type="InterPro" id="IPR031330">
    <property type="entry name" value="Gly_Hdrlase_35_cat"/>
</dbReference>
<evidence type="ECO:0000313" key="9">
    <source>
        <dbReference type="Proteomes" id="UP000249260"/>
    </source>
</evidence>
<proteinExistence type="inferred from homology"/>
<dbReference type="InterPro" id="IPR008979">
    <property type="entry name" value="Galactose-bd-like_sf"/>
</dbReference>
<gene>
    <name evidence="8" type="ORF">DL346_11640</name>
</gene>
<dbReference type="EMBL" id="QLUW01000002">
    <property type="protein sequence ID" value="RAP76070.1"/>
    <property type="molecule type" value="Genomic_DNA"/>
</dbReference>
<evidence type="ECO:0000256" key="2">
    <source>
        <dbReference type="ARBA" id="ARBA00022801"/>
    </source>
</evidence>
<comment type="similarity">
    <text evidence="1 5">Belongs to the glycosyl hydrolase 35 family.</text>
</comment>
<dbReference type="InterPro" id="IPR048913">
    <property type="entry name" value="BetaGal_gal-bd"/>
</dbReference>
<keyword evidence="3 4" id="KW-0326">Glycosidase</keyword>
<evidence type="ECO:0000256" key="1">
    <source>
        <dbReference type="ARBA" id="ARBA00009809"/>
    </source>
</evidence>
<organism evidence="8 9">
    <name type="scientific">Paenibacillus montanisoli</name>
    <dbReference type="NCBI Taxonomy" id="2081970"/>
    <lineage>
        <taxon>Bacteria</taxon>
        <taxon>Bacillati</taxon>
        <taxon>Bacillota</taxon>
        <taxon>Bacilli</taxon>
        <taxon>Bacillales</taxon>
        <taxon>Paenibacillaceae</taxon>
        <taxon>Paenibacillus</taxon>
    </lineage>
</organism>
<evidence type="ECO:0000259" key="6">
    <source>
        <dbReference type="Pfam" id="PF01301"/>
    </source>
</evidence>
<dbReference type="Proteomes" id="UP000249260">
    <property type="component" value="Unassembled WGS sequence"/>
</dbReference>
<dbReference type="SUPFAM" id="SSF51445">
    <property type="entry name" value="(Trans)glycosidases"/>
    <property type="match status" value="1"/>
</dbReference>
<protein>
    <recommendedName>
        <fullName evidence="4">Beta-galactosidase</fullName>
        <ecNumber evidence="4">3.2.1.23</ecNumber>
    </recommendedName>
</protein>
<dbReference type="GO" id="GO:0004565">
    <property type="term" value="F:beta-galactosidase activity"/>
    <property type="evidence" value="ECO:0007669"/>
    <property type="project" value="UniProtKB-EC"/>
</dbReference>
<dbReference type="Pfam" id="PF21467">
    <property type="entry name" value="BetaGal_gal-bd"/>
    <property type="match status" value="1"/>
</dbReference>
<dbReference type="EC" id="3.2.1.23" evidence="4"/>
<comment type="catalytic activity">
    <reaction evidence="4">
        <text>Hydrolysis of terminal non-reducing beta-D-galactose residues in beta-D-galactosides.</text>
        <dbReference type="EC" id="3.2.1.23"/>
    </reaction>
</comment>